<proteinExistence type="predicted"/>
<sequence>MRRVSTALAALLLTGAGLAATTGTADAATSAAGIEAACAGDWGSLPKTATETAGYSPLVNIRTGQHACFDRMVFDIRGAEGSAEHGPVRYQVRYVDELHQDGSGDLIPVGGGAILEVRVGAPSYDPETMQPSYRAHVGKPLPGVGVEGYRTFKDIRYGGSFEGDTQVGVGVRARLPFRVFQSGNHVVVDVAHRWGADHGAP</sequence>
<dbReference type="Proteomes" id="UP000587462">
    <property type="component" value="Unassembled WGS sequence"/>
</dbReference>
<dbReference type="AlphaFoldDB" id="A0A7Y7B849"/>
<feature type="domain" description="AMIN-like" evidence="2">
    <location>
        <begin position="57"/>
        <end position="192"/>
    </location>
</feature>
<dbReference type="InterPro" id="IPR056303">
    <property type="entry name" value="AMIN-like"/>
</dbReference>
<evidence type="ECO:0000313" key="4">
    <source>
        <dbReference type="Proteomes" id="UP000587462"/>
    </source>
</evidence>
<evidence type="ECO:0000313" key="3">
    <source>
        <dbReference type="EMBL" id="NVK80665.1"/>
    </source>
</evidence>
<feature type="chain" id="PRO_5038755351" description="AMIN-like domain-containing protein" evidence="1">
    <location>
        <begin position="20"/>
        <end position="201"/>
    </location>
</feature>
<organism evidence="3 4">
    <name type="scientific">Streptomyces morookaense</name>
    <name type="common">Streptoverticillium morookaense</name>
    <dbReference type="NCBI Taxonomy" id="1970"/>
    <lineage>
        <taxon>Bacteria</taxon>
        <taxon>Bacillati</taxon>
        <taxon>Actinomycetota</taxon>
        <taxon>Actinomycetes</taxon>
        <taxon>Kitasatosporales</taxon>
        <taxon>Streptomycetaceae</taxon>
        <taxon>Streptomyces</taxon>
    </lineage>
</organism>
<reference evidence="3 4" key="1">
    <citation type="submission" date="2020-04" db="EMBL/GenBank/DDBJ databases">
        <title>Draft Genome Sequence of Streptomyces morookaense DSM 40503, an 8-azaguanine-producing strain.</title>
        <authorList>
            <person name="Qi J."/>
            <person name="Gao J.-M."/>
        </authorList>
    </citation>
    <scope>NUCLEOTIDE SEQUENCE [LARGE SCALE GENOMIC DNA]</scope>
    <source>
        <strain evidence="3 4">DSM 40503</strain>
    </source>
</reference>
<keyword evidence="4" id="KW-1185">Reference proteome</keyword>
<evidence type="ECO:0000259" key="2">
    <source>
        <dbReference type="Pfam" id="PF24837"/>
    </source>
</evidence>
<name>A0A7Y7B849_STRMO</name>
<accession>A0A7Y7B849</accession>
<feature type="signal peptide" evidence="1">
    <location>
        <begin position="1"/>
        <end position="19"/>
    </location>
</feature>
<protein>
    <recommendedName>
        <fullName evidence="2">AMIN-like domain-containing protein</fullName>
    </recommendedName>
</protein>
<dbReference type="RefSeq" id="WP_171084731.1">
    <property type="nucleotide sequence ID" value="NZ_BNBU01000002.1"/>
</dbReference>
<evidence type="ECO:0000256" key="1">
    <source>
        <dbReference type="SAM" id="SignalP"/>
    </source>
</evidence>
<dbReference type="EMBL" id="JABBXF010000059">
    <property type="protein sequence ID" value="NVK80665.1"/>
    <property type="molecule type" value="Genomic_DNA"/>
</dbReference>
<gene>
    <name evidence="3" type="ORF">HG542_23815</name>
</gene>
<dbReference type="Pfam" id="PF24837">
    <property type="entry name" value="AMIN-like"/>
    <property type="match status" value="1"/>
</dbReference>
<keyword evidence="1" id="KW-0732">Signal</keyword>
<comment type="caution">
    <text evidence="3">The sequence shown here is derived from an EMBL/GenBank/DDBJ whole genome shotgun (WGS) entry which is preliminary data.</text>
</comment>